<comment type="pathway">
    <text evidence="1">Porphyrin-containing compound metabolism; siroheme biosynthesis; sirohydrochlorin from precorrin-2: step 1/1.</text>
</comment>
<dbReference type="AlphaFoldDB" id="A0A0A7LE99"/>
<dbReference type="PANTHER" id="PTHR35330:SF1">
    <property type="entry name" value="SIROHEME BIOSYNTHESIS PROTEIN MET8"/>
    <property type="match status" value="1"/>
</dbReference>
<dbReference type="UniPathway" id="UPA00262">
    <property type="reaction ID" value="UER00222"/>
</dbReference>
<name>A0A0A7LE99_9ARCH</name>
<proteinExistence type="predicted"/>
<protein>
    <recommendedName>
        <fullName evidence="2">precorrin-2 dehydrogenase</fullName>
        <ecNumber evidence="2">1.3.1.76</ecNumber>
    </recommendedName>
</protein>
<dbReference type="PANTHER" id="PTHR35330">
    <property type="entry name" value="SIROHEME BIOSYNTHESIS PROTEIN MET8"/>
    <property type="match status" value="1"/>
</dbReference>
<keyword evidence="3 6" id="KW-0560">Oxidoreductase</keyword>
<dbReference type="GO" id="GO:0019354">
    <property type="term" value="P:siroheme biosynthetic process"/>
    <property type="evidence" value="ECO:0007669"/>
    <property type="project" value="UniProtKB-UniPathway"/>
</dbReference>
<dbReference type="OrthoDB" id="10510at2157"/>
<evidence type="ECO:0000256" key="3">
    <source>
        <dbReference type="ARBA" id="ARBA00023002"/>
    </source>
</evidence>
<gene>
    <name evidence="6" type="ORF">Mpt1_c07080</name>
</gene>
<dbReference type="GO" id="GO:0004325">
    <property type="term" value="F:ferrochelatase activity"/>
    <property type="evidence" value="ECO:0007669"/>
    <property type="project" value="InterPro"/>
</dbReference>
<evidence type="ECO:0000313" key="6">
    <source>
        <dbReference type="EMBL" id="AIZ56592.1"/>
    </source>
</evidence>
<dbReference type="Gene3D" id="3.40.50.720">
    <property type="entry name" value="NAD(P)-binding Rossmann-like Domain"/>
    <property type="match status" value="1"/>
</dbReference>
<dbReference type="KEGG" id="mear:Mpt1_c07080"/>
<dbReference type="InterPro" id="IPR036291">
    <property type="entry name" value="NAD(P)-bd_dom_sf"/>
</dbReference>
<dbReference type="GeneID" id="24818374"/>
<dbReference type="Pfam" id="PF13241">
    <property type="entry name" value="NAD_binding_7"/>
    <property type="match status" value="1"/>
</dbReference>
<reference evidence="6 7" key="1">
    <citation type="journal article" date="2014" name="Appl. Environ. Microbiol.">
        <title>Comparative Genome Analysis of 'Candidatus Methanoplasma termitum' Indicates a New Mode of Energy Metabolism in the Seventh Order of Methanogens.</title>
        <authorList>
            <person name="Lang K."/>
            <person name="Schuldes J."/>
            <person name="Klingl A."/>
            <person name="Poehlein A."/>
            <person name="Daniel R."/>
            <person name="Brune A."/>
        </authorList>
    </citation>
    <scope>NUCLEOTIDE SEQUENCE [LARGE SCALE GENOMIC DNA]</scope>
    <source>
        <strain evidence="7">Mpt1</strain>
    </source>
</reference>
<dbReference type="EC" id="1.3.1.76" evidence="2"/>
<accession>A0A0A7LE99</accession>
<dbReference type="SUPFAM" id="SSF51735">
    <property type="entry name" value="NAD(P)-binding Rossmann-fold domains"/>
    <property type="match status" value="1"/>
</dbReference>
<keyword evidence="5" id="KW-0627">Porphyrin biosynthesis</keyword>
<evidence type="ECO:0000256" key="2">
    <source>
        <dbReference type="ARBA" id="ARBA00012400"/>
    </source>
</evidence>
<dbReference type="HOGENOM" id="CLU_011276_8_1_2"/>
<dbReference type="STRING" id="1577791.Mpt1_c07080"/>
<evidence type="ECO:0000313" key="7">
    <source>
        <dbReference type="Proteomes" id="UP000030787"/>
    </source>
</evidence>
<sequence>MIPLLVSPDGLRVLVVGGGPVALRKCMHFEGADITVIAEKTMEGIADVAKNVIKKRVTVLEICEMMSDFDITVMATDNETMNSEIRDHALSQGLYINSAHGGGNILIPSVLDRGRYLVTVSTNGKLPAFPPFVVEELETFLDGRFDAMYDILFEARIMCAGKGTQKKRSEFLKRVAHDPEVRRYAADGDVLSATDRVKELGVPK</sequence>
<dbReference type="Proteomes" id="UP000030787">
    <property type="component" value="Chromosome"/>
</dbReference>
<evidence type="ECO:0000256" key="5">
    <source>
        <dbReference type="ARBA" id="ARBA00023244"/>
    </source>
</evidence>
<dbReference type="InterPro" id="IPR028161">
    <property type="entry name" value="Met8-like"/>
</dbReference>
<evidence type="ECO:0000256" key="1">
    <source>
        <dbReference type="ARBA" id="ARBA00005010"/>
    </source>
</evidence>
<keyword evidence="4" id="KW-0520">NAD</keyword>
<dbReference type="SUPFAM" id="SSF75615">
    <property type="entry name" value="Siroheme synthase middle domains-like"/>
    <property type="match status" value="1"/>
</dbReference>
<evidence type="ECO:0000256" key="4">
    <source>
        <dbReference type="ARBA" id="ARBA00023027"/>
    </source>
</evidence>
<keyword evidence="7" id="KW-1185">Reference proteome</keyword>
<organism evidence="6 7">
    <name type="scientific">Candidatus Methanoplasma termitum</name>
    <dbReference type="NCBI Taxonomy" id="1577791"/>
    <lineage>
        <taxon>Archaea</taxon>
        <taxon>Methanobacteriati</taxon>
        <taxon>Thermoplasmatota</taxon>
        <taxon>Thermoplasmata</taxon>
        <taxon>Methanomassiliicoccales</taxon>
        <taxon>Methanomassiliicoccaceae</taxon>
        <taxon>Candidatus Methanoplasma</taxon>
    </lineage>
</organism>
<dbReference type="EMBL" id="CP010070">
    <property type="protein sequence ID" value="AIZ56592.1"/>
    <property type="molecule type" value="Genomic_DNA"/>
</dbReference>
<dbReference type="GO" id="GO:0043115">
    <property type="term" value="F:precorrin-2 dehydrogenase activity"/>
    <property type="evidence" value="ECO:0007669"/>
    <property type="project" value="UniProtKB-EC"/>
</dbReference>
<dbReference type="RefSeq" id="WP_048112193.1">
    <property type="nucleotide sequence ID" value="NZ_CP010070.1"/>
</dbReference>